<dbReference type="AlphaFoldDB" id="A0A1L3MPP3"/>
<evidence type="ECO:0000313" key="3">
    <source>
        <dbReference type="Proteomes" id="UP000181936"/>
    </source>
</evidence>
<dbReference type="RefSeq" id="WP_072579113.1">
    <property type="nucleotide sequence ID" value="NZ_CP016020.1"/>
</dbReference>
<dbReference type="Proteomes" id="UP000181936">
    <property type="component" value="Chromosome"/>
</dbReference>
<feature type="chain" id="PRO_5038398435" description="DUF3679 domain-containing protein" evidence="1">
    <location>
        <begin position="29"/>
        <end position="118"/>
    </location>
</feature>
<dbReference type="OrthoDB" id="2941402at2"/>
<sequence length="118" mass="13242">MVKFMLKCFLLCSVLLFGVLLGMQQANQGMINMKGYQDPDFQGAFQVESKQTGEFDASILGNEVTSQDLQKKQEQLEQMEAFNFFSQMGIQLSNIVSHAVNSLVEWMAQSIGHLIGEK</sequence>
<dbReference type="EMBL" id="CP016020">
    <property type="protein sequence ID" value="APH04321.1"/>
    <property type="molecule type" value="Genomic_DNA"/>
</dbReference>
<reference evidence="2 3" key="1">
    <citation type="journal article" date="2016" name="Sci. Rep.">
        <title>Complete genome sequence and transcriptomic analysis of a novel marine strain Bacillus weihaiensis reveals the mechanism of brown algae degradation.</title>
        <authorList>
            <person name="Zhu Y."/>
            <person name="Chen P."/>
            <person name="Bao Y."/>
            <person name="Men Y."/>
            <person name="Zeng Y."/>
            <person name="Yang J."/>
            <person name="Sun J."/>
            <person name="Sun Y."/>
        </authorList>
    </citation>
    <scope>NUCLEOTIDE SEQUENCE [LARGE SCALE GENOMIC DNA]</scope>
    <source>
        <strain evidence="2 3">Alg07</strain>
    </source>
</reference>
<feature type="signal peptide" evidence="1">
    <location>
        <begin position="1"/>
        <end position="28"/>
    </location>
</feature>
<dbReference type="STRING" id="1547283.A9C19_05940"/>
<name>A0A1L3MPP3_9BACI</name>
<dbReference type="Pfam" id="PF12438">
    <property type="entry name" value="DUF3679"/>
    <property type="match status" value="1"/>
</dbReference>
<dbReference type="KEGG" id="bwh:A9C19_05940"/>
<protein>
    <recommendedName>
        <fullName evidence="4">DUF3679 domain-containing protein</fullName>
    </recommendedName>
</protein>
<proteinExistence type="predicted"/>
<evidence type="ECO:0000256" key="1">
    <source>
        <dbReference type="SAM" id="SignalP"/>
    </source>
</evidence>
<dbReference type="InterPro" id="IPR020534">
    <property type="entry name" value="Uncharacterised_YqxA"/>
</dbReference>
<accession>A0A1L3MPP3</accession>
<organism evidence="2 3">
    <name type="scientific">Bacillus weihaiensis</name>
    <dbReference type="NCBI Taxonomy" id="1547283"/>
    <lineage>
        <taxon>Bacteria</taxon>
        <taxon>Bacillati</taxon>
        <taxon>Bacillota</taxon>
        <taxon>Bacilli</taxon>
        <taxon>Bacillales</taxon>
        <taxon>Bacillaceae</taxon>
        <taxon>Bacillus</taxon>
    </lineage>
</organism>
<keyword evidence="1" id="KW-0732">Signal</keyword>
<evidence type="ECO:0000313" key="2">
    <source>
        <dbReference type="EMBL" id="APH04321.1"/>
    </source>
</evidence>
<evidence type="ECO:0008006" key="4">
    <source>
        <dbReference type="Google" id="ProtNLM"/>
    </source>
</evidence>
<gene>
    <name evidence="2" type="ORF">A9C19_05940</name>
</gene>
<keyword evidence="3" id="KW-1185">Reference proteome</keyword>